<evidence type="ECO:0000259" key="2">
    <source>
        <dbReference type="Pfam" id="PF16862"/>
    </source>
</evidence>
<dbReference type="InterPro" id="IPR017853">
    <property type="entry name" value="GH"/>
</dbReference>
<dbReference type="Pfam" id="PF16862">
    <property type="entry name" value="Glyco_hydro_79C"/>
    <property type="match status" value="1"/>
</dbReference>
<reference evidence="3" key="1">
    <citation type="submission" date="2022-10" db="EMBL/GenBank/DDBJ databases">
        <title>Culturing micro-colonial fungi from biological soil crusts in the Mojave desert and describing Neophaeococcomyces mojavensis, and introducing the new genera and species Taxawa tesnikishii.</title>
        <authorList>
            <person name="Kurbessoian T."/>
            <person name="Stajich J.E."/>
        </authorList>
    </citation>
    <scope>NUCLEOTIDE SEQUENCE</scope>
    <source>
        <strain evidence="3">TK_1</strain>
    </source>
</reference>
<organism evidence="3 4">
    <name type="scientific">Coniosporium apollinis</name>
    <dbReference type="NCBI Taxonomy" id="61459"/>
    <lineage>
        <taxon>Eukaryota</taxon>
        <taxon>Fungi</taxon>
        <taxon>Dikarya</taxon>
        <taxon>Ascomycota</taxon>
        <taxon>Pezizomycotina</taxon>
        <taxon>Dothideomycetes</taxon>
        <taxon>Dothideomycetes incertae sedis</taxon>
        <taxon>Coniosporium</taxon>
    </lineage>
</organism>
<sequence>MRLFGPLSISSFLALTQCLQTILGPGLRVPLLREPDANRITVDGKPTGASGPIPEAFVSFSIEFAFFPDFTSSKAQPNVFSNNLLENIWELSGTKPFIRVGGKTHTSVKGTVVLERSRDYPTILSVGPSYFDSHSIFSNTKYIHGFNLGKNGTTARQSLLATVPLACKALGNGKLLYWEFSNEPDLFKTSAQGAVRPRDWDEQDYVNEWLAGSRAIGNAMRRACPEMASDAAFKWIAPSFAGPDNDLDPVIAWNSGLNRDGIIGQISMHNYIADASKPGVTLAGMLLNHTTTTTSITRQLNTARLLAKPDLPLILGEANSLSNQGAPGLSNTFGAALWSLDFNLYCASQDIKRVFMHQGTDYRYSAWQPISTSKITKGTKPPYYGSIAVAAMLGDLTNGTTQVKHLPLSSETEAAYATYKNDVLHSIMVINIAPYDYTPSAARARPEKKYPFQVPSSCAGIGVVQRLLANWSSAITGVTWNGLSYNYGLQEGKLVLLGNVTEDEITWVGQDGVFNAMCRTLRRRW</sequence>
<dbReference type="Gene3D" id="3.20.20.80">
    <property type="entry name" value="Glycosidases"/>
    <property type="match status" value="1"/>
</dbReference>
<protein>
    <recommendedName>
        <fullName evidence="2">Beta-glucuronidase C-terminal domain-containing protein</fullName>
    </recommendedName>
</protein>
<evidence type="ECO:0000256" key="1">
    <source>
        <dbReference type="SAM" id="SignalP"/>
    </source>
</evidence>
<keyword evidence="4" id="KW-1185">Reference proteome</keyword>
<gene>
    <name evidence="3" type="ORF">H2201_005667</name>
</gene>
<dbReference type="Proteomes" id="UP001172684">
    <property type="component" value="Unassembled WGS sequence"/>
</dbReference>
<feature type="domain" description="Beta-glucuronidase C-terminal" evidence="2">
    <location>
        <begin position="415"/>
        <end position="514"/>
    </location>
</feature>
<keyword evidence="1" id="KW-0732">Signal</keyword>
<comment type="caution">
    <text evidence="3">The sequence shown here is derived from an EMBL/GenBank/DDBJ whole genome shotgun (WGS) entry which is preliminary data.</text>
</comment>
<dbReference type="InterPro" id="IPR031728">
    <property type="entry name" value="GlcAase_C"/>
</dbReference>
<dbReference type="PANTHER" id="PTHR36183:SF2">
    <property type="entry name" value="BETA-GLUCURONIDASE C-TERMINAL DOMAIN-CONTAINING PROTEIN"/>
    <property type="match status" value="1"/>
</dbReference>
<dbReference type="PANTHER" id="PTHR36183">
    <property type="entry name" value="BETA-GLUCURONIDASE"/>
    <property type="match status" value="1"/>
</dbReference>
<name>A0ABQ9NQ53_9PEZI</name>
<feature type="signal peptide" evidence="1">
    <location>
        <begin position="1"/>
        <end position="18"/>
    </location>
</feature>
<dbReference type="InterPro" id="IPR052974">
    <property type="entry name" value="GH79_Enzymes"/>
</dbReference>
<feature type="chain" id="PRO_5046818474" description="Beta-glucuronidase C-terminal domain-containing protein" evidence="1">
    <location>
        <begin position="19"/>
        <end position="525"/>
    </location>
</feature>
<accession>A0ABQ9NQ53</accession>
<evidence type="ECO:0000313" key="3">
    <source>
        <dbReference type="EMBL" id="KAJ9663459.1"/>
    </source>
</evidence>
<evidence type="ECO:0000313" key="4">
    <source>
        <dbReference type="Proteomes" id="UP001172684"/>
    </source>
</evidence>
<dbReference type="SUPFAM" id="SSF51445">
    <property type="entry name" value="(Trans)glycosidases"/>
    <property type="match status" value="1"/>
</dbReference>
<proteinExistence type="predicted"/>
<dbReference type="EMBL" id="JAPDRL010000043">
    <property type="protein sequence ID" value="KAJ9663459.1"/>
    <property type="molecule type" value="Genomic_DNA"/>
</dbReference>